<protein>
    <submittedName>
        <fullName evidence="2">Uncharacterized protein</fullName>
    </submittedName>
</protein>
<reference evidence="2" key="1">
    <citation type="submission" date="2021-01" db="EMBL/GenBank/DDBJ databases">
        <authorList>
            <person name="Corre E."/>
            <person name="Pelletier E."/>
            <person name="Niang G."/>
            <person name="Scheremetjew M."/>
            <person name="Finn R."/>
            <person name="Kale V."/>
            <person name="Holt S."/>
            <person name="Cochrane G."/>
            <person name="Meng A."/>
            <person name="Brown T."/>
            <person name="Cohen L."/>
        </authorList>
    </citation>
    <scope>NUCLEOTIDE SEQUENCE</scope>
    <source>
        <strain evidence="2">CCMP1756</strain>
    </source>
</reference>
<feature type="compositionally biased region" description="Basic residues" evidence="1">
    <location>
        <begin position="590"/>
        <end position="614"/>
    </location>
</feature>
<evidence type="ECO:0000313" key="2">
    <source>
        <dbReference type="EMBL" id="CAE0691341.1"/>
    </source>
</evidence>
<dbReference type="Gene3D" id="3.40.50.150">
    <property type="entry name" value="Vaccinia Virus protein VP39"/>
    <property type="match status" value="1"/>
</dbReference>
<feature type="compositionally biased region" description="Acidic residues" evidence="1">
    <location>
        <begin position="330"/>
        <end position="339"/>
    </location>
</feature>
<feature type="region of interest" description="Disordered" evidence="1">
    <location>
        <begin position="261"/>
        <end position="290"/>
    </location>
</feature>
<feature type="compositionally biased region" description="Basic residues" evidence="1">
    <location>
        <begin position="1172"/>
        <end position="1184"/>
    </location>
</feature>
<dbReference type="SUPFAM" id="SSF53335">
    <property type="entry name" value="S-adenosyl-L-methionine-dependent methyltransferases"/>
    <property type="match status" value="1"/>
</dbReference>
<sequence length="1211" mass="134648">MDEVDAILGNAATSIQDKILAINRLPLRRPLKMAGIVAASMRETELPRARIAHACDALNEAHSLDDDVYGLTALAATPSDSECNDEDDQERVETLVEDDAAPDRVSPAMAARAARFALCTCSSLAAAARWAMSCWNRPSPGEEGLDDDDDDAPFSGGCFGRICLKHDEFLGGMPPADDVGSDTPPYLCTLLYPLPTRPLGIDEMPAYVIQYGPGHYYEGKHAIKVKVYKKGWHRCGKYDYKTYIGEYDTWKDAVRDMRRRRQELEKETRSETRAPTATVPPRSTSKRKQIDWDKVIRAEAIAETQRRALVQGPDAHADSDDGFEPLASPADDDDDEDTPWEPGLSQRLRPRQPANNHSEPQVYEDPPTAERTSLRGDALLPHLEKFTTHGLNRNIVHFAYARFFGKNIENEIKEETARKFENTVQSVRLTPQGDVEIKDVMEACRGAREVGEEKLQEAVSKIKHLEGHICVLYVFGSARKSSNLKDDTWAYKGKGWVVPIDEILVLQRPVREVVSDAASSQRNRIVMVQKNFGSYPLDHKGVTKTEGRPYEYKTRELVVAALRDTLKSGGTLKPPAELANEARMPAAWKKPPKKKKKKKKKKKAPKKAKPKKAVNKMSPKTRPAQRKAAKKAEEALDEARAERRAQDELIDEDRPRRDVVLSDFPADYCAQLATLKLSLRKWGVSDERVEEANLRVHRHSQRKTPTGRDHIDWYYEADGEIFKSQAAVGRKLDGNVPNHGRSGHGGRTLEDLEQEQIGVSLRGNRIVDAGTMPRASSKGVGIVECCGGGGVQGAALALALGCHVCMCFDKQAGKIKLALANFGKGRARAEKVDGDSFRRFLRNNPQAEIIALEPPCQPWIPVTGDGDKCDDALVSEELIEAALESDRKVIIVENSKNAFNGELYTRLFKMAVDLGYVVLLVELDARDVADASPVFYMKTQCQAIFLKVGDGDAKDIESEVVRLCERRPRFTRWEATLRDAGIDGPSIMWYNDRHERGERGYKNGTSVIIPVDKPLVSSFSTGKLKGGLRTFCRGPVNSALQRAGTGVGEDLVALAKAHDGYMRDSDFGSEELRVLDPSTGTMLVRTPTIMEILDLMGLRNYKLPSDTTISELMELLGEMHTMDVVIEFYRHMAPAINAALARRPAPSGQEVPRGAIVDMRSQRGAPRPDAAKKRKRAQLKRKKAVGSEECERRRSPRSGPRRSPRVGNVSE</sequence>
<dbReference type="InterPro" id="IPR029063">
    <property type="entry name" value="SAM-dependent_MTases_sf"/>
</dbReference>
<organism evidence="2">
    <name type="scientific">Pelagomonas calceolata</name>
    <dbReference type="NCBI Taxonomy" id="35677"/>
    <lineage>
        <taxon>Eukaryota</taxon>
        <taxon>Sar</taxon>
        <taxon>Stramenopiles</taxon>
        <taxon>Ochrophyta</taxon>
        <taxon>Pelagophyceae</taxon>
        <taxon>Pelagomonadales</taxon>
        <taxon>Pelagomonadaceae</taxon>
        <taxon>Pelagomonas</taxon>
    </lineage>
</organism>
<evidence type="ECO:0000313" key="4">
    <source>
        <dbReference type="Proteomes" id="UP000789595"/>
    </source>
</evidence>
<evidence type="ECO:0000256" key="1">
    <source>
        <dbReference type="SAM" id="MobiDB-lite"/>
    </source>
</evidence>
<reference evidence="3" key="2">
    <citation type="submission" date="2021-11" db="EMBL/GenBank/DDBJ databases">
        <authorList>
            <consortium name="Genoscope - CEA"/>
            <person name="William W."/>
        </authorList>
    </citation>
    <scope>NUCLEOTIDE SEQUENCE</scope>
</reference>
<proteinExistence type="predicted"/>
<feature type="region of interest" description="Disordered" evidence="1">
    <location>
        <begin position="569"/>
        <end position="650"/>
    </location>
</feature>
<feature type="compositionally biased region" description="Basic residues" evidence="1">
    <location>
        <begin position="1194"/>
        <end position="1204"/>
    </location>
</feature>
<dbReference type="Proteomes" id="UP000789595">
    <property type="component" value="Unassembled WGS sequence"/>
</dbReference>
<feature type="compositionally biased region" description="Basic and acidic residues" evidence="1">
    <location>
        <begin position="630"/>
        <end position="650"/>
    </location>
</feature>
<evidence type="ECO:0000313" key="3">
    <source>
        <dbReference type="EMBL" id="CAH0374021.1"/>
    </source>
</evidence>
<dbReference type="EMBL" id="HBIW01008021">
    <property type="protein sequence ID" value="CAE0691341.1"/>
    <property type="molecule type" value="Transcribed_RNA"/>
</dbReference>
<feature type="region of interest" description="Disordered" evidence="1">
    <location>
        <begin position="1143"/>
        <end position="1211"/>
    </location>
</feature>
<accession>A0A7S4E5S8</accession>
<keyword evidence="4" id="KW-1185">Reference proteome</keyword>
<dbReference type="EMBL" id="CAKKNE010000004">
    <property type="protein sequence ID" value="CAH0374021.1"/>
    <property type="molecule type" value="Genomic_DNA"/>
</dbReference>
<gene>
    <name evidence="2" type="ORF">PCAL00307_LOCUS6777</name>
    <name evidence="3" type="ORF">PECAL_4P12760</name>
</gene>
<name>A0A7S4E5S8_9STRA</name>
<dbReference type="AlphaFoldDB" id="A0A7S4E5S8"/>
<feature type="region of interest" description="Disordered" evidence="1">
    <location>
        <begin position="305"/>
        <end position="372"/>
    </location>
</feature>
<feature type="compositionally biased region" description="Basic and acidic residues" evidence="1">
    <location>
        <begin position="261"/>
        <end position="272"/>
    </location>
</feature>